<evidence type="ECO:0000256" key="1">
    <source>
        <dbReference type="SAM" id="Coils"/>
    </source>
</evidence>
<reference evidence="4 5" key="1">
    <citation type="submission" date="2024-10" db="EMBL/GenBank/DDBJ databases">
        <title>The Natural Products Discovery Center: Release of the First 8490 Sequenced Strains for Exploring Actinobacteria Biosynthetic Diversity.</title>
        <authorList>
            <person name="Kalkreuter E."/>
            <person name="Kautsar S.A."/>
            <person name="Yang D."/>
            <person name="Bader C.D."/>
            <person name="Teijaro C.N."/>
            <person name="Fluegel L."/>
            <person name="Davis C.M."/>
            <person name="Simpson J.R."/>
            <person name="Lauterbach L."/>
            <person name="Steele A.D."/>
            <person name="Gui C."/>
            <person name="Meng S."/>
            <person name="Li G."/>
            <person name="Viehrig K."/>
            <person name="Ye F."/>
            <person name="Su P."/>
            <person name="Kiefer A.F."/>
            <person name="Nichols A."/>
            <person name="Cepeda A.J."/>
            <person name="Yan W."/>
            <person name="Fan B."/>
            <person name="Jiang Y."/>
            <person name="Adhikari A."/>
            <person name="Zheng C.-J."/>
            <person name="Schuster L."/>
            <person name="Cowan T.M."/>
            <person name="Smanski M.J."/>
            <person name="Chevrette M.G."/>
            <person name="De Carvalho L.P.S."/>
            <person name="Shen B."/>
        </authorList>
    </citation>
    <scope>NUCLEOTIDE SEQUENCE [LARGE SCALE GENOMIC DNA]</scope>
    <source>
        <strain evidence="4 5">NPDC002593</strain>
    </source>
</reference>
<keyword evidence="1" id="KW-0175">Coiled coil</keyword>
<name>A0ABW6S4A0_9NOCA</name>
<feature type="region of interest" description="Disordered" evidence="2">
    <location>
        <begin position="1"/>
        <end position="56"/>
    </location>
</feature>
<evidence type="ECO:0000313" key="5">
    <source>
        <dbReference type="Proteomes" id="UP001601992"/>
    </source>
</evidence>
<proteinExistence type="predicted"/>
<keyword evidence="3" id="KW-1133">Transmembrane helix</keyword>
<dbReference type="EMBL" id="JBIAQY010000007">
    <property type="protein sequence ID" value="MFF3570413.1"/>
    <property type="molecule type" value="Genomic_DNA"/>
</dbReference>
<dbReference type="Proteomes" id="UP001601992">
    <property type="component" value="Unassembled WGS sequence"/>
</dbReference>
<evidence type="ECO:0000313" key="4">
    <source>
        <dbReference type="EMBL" id="MFF3570413.1"/>
    </source>
</evidence>
<keyword evidence="3" id="KW-0472">Membrane</keyword>
<feature type="compositionally biased region" description="Basic and acidic residues" evidence="2">
    <location>
        <begin position="1"/>
        <end position="31"/>
    </location>
</feature>
<sequence>MSVRTRVDAPRRGGKTTERRNAPRPVHDPEHVTSGAAKRAYARRRNRVGGGPVLPPLPGRSVMSGRIPFVVAILVLLGCGLMCTLLLTTRSAEDSYQLSDARQINQQLSDEQAELQRQVAAADAAPELATRARELGMIPAKDPARLVVAPNGAVTVIGKETAQLGPPAPPLNTTPASPTPANPAQAQGERIVPVTALPNQNPADENSAHGPAQPTAGPAPSAPAATQNPAPAQNPAAAPTTPATAPVPATAARPAPTPAPAARVDQTVPVPNPAAPAATPVPAAGGGQ</sequence>
<feature type="compositionally biased region" description="Low complexity" evidence="2">
    <location>
        <begin position="208"/>
        <end position="288"/>
    </location>
</feature>
<accession>A0ABW6S4A0</accession>
<feature type="transmembrane region" description="Helical" evidence="3">
    <location>
        <begin position="67"/>
        <end position="87"/>
    </location>
</feature>
<feature type="region of interest" description="Disordered" evidence="2">
    <location>
        <begin position="162"/>
        <end position="288"/>
    </location>
</feature>
<feature type="coiled-coil region" evidence="1">
    <location>
        <begin position="98"/>
        <end position="125"/>
    </location>
</feature>
<dbReference type="RefSeq" id="WP_051192953.1">
    <property type="nucleotide sequence ID" value="NZ_JBIAQY010000007.1"/>
</dbReference>
<keyword evidence="3" id="KW-0812">Transmembrane</keyword>
<evidence type="ECO:0000256" key="2">
    <source>
        <dbReference type="SAM" id="MobiDB-lite"/>
    </source>
</evidence>
<gene>
    <name evidence="4" type="ORF">ACFYXQ_21785</name>
</gene>
<protein>
    <recommendedName>
        <fullName evidence="6">Cell division protein FtsL</fullName>
    </recommendedName>
</protein>
<keyword evidence="5" id="KW-1185">Reference proteome</keyword>
<evidence type="ECO:0000256" key="3">
    <source>
        <dbReference type="SAM" id="Phobius"/>
    </source>
</evidence>
<feature type="compositionally biased region" description="Pro residues" evidence="2">
    <location>
        <begin position="166"/>
        <end position="181"/>
    </location>
</feature>
<comment type="caution">
    <text evidence="4">The sequence shown here is derived from an EMBL/GenBank/DDBJ whole genome shotgun (WGS) entry which is preliminary data.</text>
</comment>
<organism evidence="4 5">
    <name type="scientific">Nocardia jiangxiensis</name>
    <dbReference type="NCBI Taxonomy" id="282685"/>
    <lineage>
        <taxon>Bacteria</taxon>
        <taxon>Bacillati</taxon>
        <taxon>Actinomycetota</taxon>
        <taxon>Actinomycetes</taxon>
        <taxon>Mycobacteriales</taxon>
        <taxon>Nocardiaceae</taxon>
        <taxon>Nocardia</taxon>
    </lineage>
</organism>
<evidence type="ECO:0008006" key="6">
    <source>
        <dbReference type="Google" id="ProtNLM"/>
    </source>
</evidence>